<sequence length="286" mass="31454">MQKLSPSVYVYRPAGSSMASTTATTSQSPGPKLILAATWMGARDQHIAKYLAEYQTLYPSSPILLIRSEPWHFMRRRAASLELAHAAPVLGAIFPTVEPATCPPANVTSPTTPELLIHAFSNGGVGSLQTLRRALGPEAAALPPYTLLLDSAPGAFRYRDSFLAFTTGLNRPVLWLVSPVMHALCAWYWFWHVLIGRGRTGPLAVLAASLNDEGHRGREVRRAYVYSDVDKLVCWRDVEAHARDAQAKGFGVRSEMFEGSPHVAHARTDAERYWGIVKETWEGKSG</sequence>
<proteinExistence type="predicted"/>
<dbReference type="Proteomes" id="UP001304895">
    <property type="component" value="Unassembled WGS sequence"/>
</dbReference>
<dbReference type="PANTHER" id="PTHR12265">
    <property type="entry name" value="TRANSMEMBRANE PROTEIN 53"/>
    <property type="match status" value="1"/>
</dbReference>
<evidence type="ECO:0008006" key="3">
    <source>
        <dbReference type="Google" id="ProtNLM"/>
    </source>
</evidence>
<evidence type="ECO:0000313" key="2">
    <source>
        <dbReference type="Proteomes" id="UP001304895"/>
    </source>
</evidence>
<dbReference type="AlphaFoldDB" id="A0AAN6ZBE0"/>
<dbReference type="InterPro" id="IPR008547">
    <property type="entry name" value="DUF829_TMEM53"/>
</dbReference>
<dbReference type="Pfam" id="PF05705">
    <property type="entry name" value="DUF829"/>
    <property type="match status" value="1"/>
</dbReference>
<reference evidence="1" key="1">
    <citation type="journal article" date="2023" name="Mol. Phylogenet. Evol.">
        <title>Genome-scale phylogeny and comparative genomics of the fungal order Sordariales.</title>
        <authorList>
            <person name="Hensen N."/>
            <person name="Bonometti L."/>
            <person name="Westerberg I."/>
            <person name="Brannstrom I.O."/>
            <person name="Guillou S."/>
            <person name="Cros-Aarteil S."/>
            <person name="Calhoun S."/>
            <person name="Haridas S."/>
            <person name="Kuo A."/>
            <person name="Mondo S."/>
            <person name="Pangilinan J."/>
            <person name="Riley R."/>
            <person name="LaButti K."/>
            <person name="Andreopoulos B."/>
            <person name="Lipzen A."/>
            <person name="Chen C."/>
            <person name="Yan M."/>
            <person name="Daum C."/>
            <person name="Ng V."/>
            <person name="Clum A."/>
            <person name="Steindorff A."/>
            <person name="Ohm R.A."/>
            <person name="Martin F."/>
            <person name="Silar P."/>
            <person name="Natvig D.O."/>
            <person name="Lalanne C."/>
            <person name="Gautier V."/>
            <person name="Ament-Velasquez S.L."/>
            <person name="Kruys A."/>
            <person name="Hutchinson M.I."/>
            <person name="Powell A.J."/>
            <person name="Barry K."/>
            <person name="Miller A.N."/>
            <person name="Grigoriev I.V."/>
            <person name="Debuchy R."/>
            <person name="Gladieux P."/>
            <person name="Hiltunen Thoren M."/>
            <person name="Johannesson H."/>
        </authorList>
    </citation>
    <scope>NUCLEOTIDE SEQUENCE</scope>
    <source>
        <strain evidence="1">CBS 123565</strain>
    </source>
</reference>
<name>A0AAN6ZBE0_9PEZI</name>
<comment type="caution">
    <text evidence="1">The sequence shown here is derived from an EMBL/GenBank/DDBJ whole genome shotgun (WGS) entry which is preliminary data.</text>
</comment>
<dbReference type="EMBL" id="MU853422">
    <property type="protein sequence ID" value="KAK4131618.1"/>
    <property type="molecule type" value="Genomic_DNA"/>
</dbReference>
<protein>
    <recommendedName>
        <fullName evidence="3">Indole-diterpene biosynthesis protein PaxU</fullName>
    </recommendedName>
</protein>
<accession>A0AAN6ZBE0</accession>
<organism evidence="1 2">
    <name type="scientific">Trichocladium antarcticum</name>
    <dbReference type="NCBI Taxonomy" id="1450529"/>
    <lineage>
        <taxon>Eukaryota</taxon>
        <taxon>Fungi</taxon>
        <taxon>Dikarya</taxon>
        <taxon>Ascomycota</taxon>
        <taxon>Pezizomycotina</taxon>
        <taxon>Sordariomycetes</taxon>
        <taxon>Sordariomycetidae</taxon>
        <taxon>Sordariales</taxon>
        <taxon>Chaetomiaceae</taxon>
        <taxon>Trichocladium</taxon>
    </lineage>
</organism>
<reference evidence="1" key="2">
    <citation type="submission" date="2023-05" db="EMBL/GenBank/DDBJ databases">
        <authorList>
            <consortium name="Lawrence Berkeley National Laboratory"/>
            <person name="Steindorff A."/>
            <person name="Hensen N."/>
            <person name="Bonometti L."/>
            <person name="Westerberg I."/>
            <person name="Brannstrom I.O."/>
            <person name="Guillou S."/>
            <person name="Cros-Aarteil S."/>
            <person name="Calhoun S."/>
            <person name="Haridas S."/>
            <person name="Kuo A."/>
            <person name="Mondo S."/>
            <person name="Pangilinan J."/>
            <person name="Riley R."/>
            <person name="Labutti K."/>
            <person name="Andreopoulos B."/>
            <person name="Lipzen A."/>
            <person name="Chen C."/>
            <person name="Yanf M."/>
            <person name="Daum C."/>
            <person name="Ng V."/>
            <person name="Clum A."/>
            <person name="Ohm R."/>
            <person name="Martin F."/>
            <person name="Silar P."/>
            <person name="Natvig D."/>
            <person name="Lalanne C."/>
            <person name="Gautier V."/>
            <person name="Ament-Velasquez S.L."/>
            <person name="Kruys A."/>
            <person name="Hutchinson M.I."/>
            <person name="Powell A.J."/>
            <person name="Barry K."/>
            <person name="Miller A.N."/>
            <person name="Grigoriev I.V."/>
            <person name="Debuchy R."/>
            <person name="Gladieux P."/>
            <person name="Thoren M.H."/>
            <person name="Johannesson H."/>
        </authorList>
    </citation>
    <scope>NUCLEOTIDE SEQUENCE</scope>
    <source>
        <strain evidence="1">CBS 123565</strain>
    </source>
</reference>
<evidence type="ECO:0000313" key="1">
    <source>
        <dbReference type="EMBL" id="KAK4131618.1"/>
    </source>
</evidence>
<dbReference type="PANTHER" id="PTHR12265:SF40">
    <property type="entry name" value="DUF829-DOMAIN-CONTAINING PROTEIN"/>
    <property type="match status" value="1"/>
</dbReference>
<gene>
    <name evidence="1" type="ORF">BT67DRAFT_387281</name>
</gene>
<keyword evidence="2" id="KW-1185">Reference proteome</keyword>